<keyword evidence="4" id="KW-0050">Antiport</keyword>
<dbReference type="EMBL" id="CP034185">
    <property type="protein sequence ID" value="AZI44518.1"/>
    <property type="molecule type" value="Genomic_DNA"/>
</dbReference>
<dbReference type="Proteomes" id="UP000276417">
    <property type="component" value="Plasmid unnamed1"/>
</dbReference>
<dbReference type="Pfam" id="PF00999">
    <property type="entry name" value="Na_H_Exchanger"/>
    <property type="match status" value="1"/>
</dbReference>
<keyword evidence="14" id="KW-0614">Plasmid</keyword>
<keyword evidence="10 12" id="KW-0472">Membrane</keyword>
<dbReference type="GO" id="GO:0098719">
    <property type="term" value="P:sodium ion import across plasma membrane"/>
    <property type="evidence" value="ECO:0007669"/>
    <property type="project" value="TreeGrafter"/>
</dbReference>
<proteinExistence type="inferred from homology"/>
<sequence>MRILDLTAILVSLTAALTFLNARYLKLPTSIGITIGGLIVSLVVFGLVELDVPFARDAVELVRGIQFSDFVFEGVLSFLLFAGALGVNSPALWSLRGPVISFALLSTALSIALVGGGMYLLLGLFNLDIPLVYCLLFGALISPTDPIAVLGMLKEAKVPKRIETLVAGESLFNDGVGVVAFAVLASVAAVSQVGGSHGAGGHGPELSVAGVAGFFAQEALGGLVLGAVLGYIAWLALRALDDFVAEVLVTLSLVLACTAVATQLHVSAPLAAVAAGLLVGSLNDRVPSALSARERYEGFWHLTDELLNIFLFALLALEVVAVRFSVQSLLLGALAIPLVLLARTISVQIPISVLRRRHEFSPFTRRLMIWGGLRGAISVALAFSVPAGKERDLFLVMTYVVVVFSIVVQGLSVGRLAAKAGADHEARERPAEN</sequence>
<reference evidence="14 15" key="1">
    <citation type="submission" date="2018-11" db="EMBL/GenBank/DDBJ databases">
        <title>Deinococcus shelandsis sp. nov., isolated from South Shetland Islands soil of Antarctica.</title>
        <authorList>
            <person name="Tian J."/>
        </authorList>
    </citation>
    <scope>NUCLEOTIDE SEQUENCE [LARGE SCALE GENOMIC DNA]</scope>
    <source>
        <strain evidence="14 15">S14-83T</strain>
        <plasmid evidence="14 15">unnamed1</plasmid>
    </source>
</reference>
<keyword evidence="5" id="KW-1003">Cell membrane</keyword>
<keyword evidence="6 12" id="KW-0812">Transmembrane</keyword>
<dbReference type="InterPro" id="IPR018422">
    <property type="entry name" value="Cation/H_exchanger_CPA1"/>
</dbReference>
<evidence type="ECO:0000256" key="4">
    <source>
        <dbReference type="ARBA" id="ARBA00022449"/>
    </source>
</evidence>
<dbReference type="GO" id="GO:0005886">
    <property type="term" value="C:plasma membrane"/>
    <property type="evidence" value="ECO:0007669"/>
    <property type="project" value="UniProtKB-SubCell"/>
</dbReference>
<evidence type="ECO:0000256" key="3">
    <source>
        <dbReference type="ARBA" id="ARBA00022448"/>
    </source>
</evidence>
<evidence type="ECO:0000313" key="14">
    <source>
        <dbReference type="EMBL" id="AZI44518.1"/>
    </source>
</evidence>
<evidence type="ECO:0000256" key="8">
    <source>
        <dbReference type="ARBA" id="ARBA00023053"/>
    </source>
</evidence>
<comment type="subcellular location">
    <subcellularLocation>
        <location evidence="1">Cell membrane</location>
        <topology evidence="1">Multi-pass membrane protein</topology>
    </subcellularLocation>
</comment>
<evidence type="ECO:0000256" key="9">
    <source>
        <dbReference type="ARBA" id="ARBA00023065"/>
    </source>
</evidence>
<gene>
    <name evidence="14" type="ORF">EHF33_16525</name>
</gene>
<dbReference type="PANTHER" id="PTHR10110:SF195">
    <property type="entry name" value="NA(+)_H(+) ANTIPORTER NHAS2"/>
    <property type="match status" value="1"/>
</dbReference>
<keyword evidence="9" id="KW-0406">Ion transport</keyword>
<dbReference type="GO" id="GO:0015385">
    <property type="term" value="F:sodium:proton antiporter activity"/>
    <property type="evidence" value="ECO:0007669"/>
    <property type="project" value="InterPro"/>
</dbReference>
<feature type="transmembrane region" description="Helical" evidence="12">
    <location>
        <begin position="6"/>
        <end position="24"/>
    </location>
</feature>
<dbReference type="RefSeq" id="WP_124874230.1">
    <property type="nucleotide sequence ID" value="NZ_CP034185.1"/>
</dbReference>
<dbReference type="GO" id="GO:0015386">
    <property type="term" value="F:potassium:proton antiporter activity"/>
    <property type="evidence" value="ECO:0007669"/>
    <property type="project" value="TreeGrafter"/>
</dbReference>
<feature type="domain" description="Cation/H+ exchanger transmembrane" evidence="13">
    <location>
        <begin position="12"/>
        <end position="418"/>
    </location>
</feature>
<feature type="transmembrane region" description="Helical" evidence="12">
    <location>
        <begin position="171"/>
        <end position="194"/>
    </location>
</feature>
<geneLocation type="plasmid" evidence="14 15">
    <name>unnamed1</name>
</geneLocation>
<dbReference type="OrthoDB" id="57886at2"/>
<evidence type="ECO:0000256" key="5">
    <source>
        <dbReference type="ARBA" id="ARBA00022475"/>
    </source>
</evidence>
<keyword evidence="8" id="KW-0915">Sodium</keyword>
<protein>
    <submittedName>
        <fullName evidence="14">Sodium:proton antiporter</fullName>
    </submittedName>
</protein>
<dbReference type="PANTHER" id="PTHR10110">
    <property type="entry name" value="SODIUM/HYDROGEN EXCHANGER"/>
    <property type="match status" value="1"/>
</dbReference>
<evidence type="ECO:0000256" key="1">
    <source>
        <dbReference type="ARBA" id="ARBA00004651"/>
    </source>
</evidence>
<feature type="transmembrane region" description="Helical" evidence="12">
    <location>
        <begin position="70"/>
        <end position="87"/>
    </location>
</feature>
<evidence type="ECO:0000256" key="11">
    <source>
        <dbReference type="ARBA" id="ARBA00023201"/>
    </source>
</evidence>
<evidence type="ECO:0000256" key="12">
    <source>
        <dbReference type="SAM" id="Phobius"/>
    </source>
</evidence>
<feature type="transmembrane region" description="Helical" evidence="12">
    <location>
        <begin position="393"/>
        <end position="418"/>
    </location>
</feature>
<dbReference type="Gene3D" id="6.10.140.1330">
    <property type="match status" value="1"/>
</dbReference>
<keyword evidence="15" id="KW-1185">Reference proteome</keyword>
<evidence type="ECO:0000313" key="15">
    <source>
        <dbReference type="Proteomes" id="UP000276417"/>
    </source>
</evidence>
<feature type="transmembrane region" description="Helical" evidence="12">
    <location>
        <begin position="99"/>
        <end position="124"/>
    </location>
</feature>
<keyword evidence="7 12" id="KW-1133">Transmembrane helix</keyword>
<feature type="transmembrane region" description="Helical" evidence="12">
    <location>
        <begin position="243"/>
        <end position="262"/>
    </location>
</feature>
<evidence type="ECO:0000256" key="7">
    <source>
        <dbReference type="ARBA" id="ARBA00022989"/>
    </source>
</evidence>
<feature type="transmembrane region" description="Helical" evidence="12">
    <location>
        <begin position="214"/>
        <end position="236"/>
    </location>
</feature>
<keyword evidence="3" id="KW-0813">Transport</keyword>
<name>A0A3G8YGU8_9DEIO</name>
<accession>A0A3G8YGU8</accession>
<evidence type="ECO:0000256" key="6">
    <source>
        <dbReference type="ARBA" id="ARBA00022692"/>
    </source>
</evidence>
<feature type="transmembrane region" description="Helical" evidence="12">
    <location>
        <begin position="330"/>
        <end position="355"/>
    </location>
</feature>
<evidence type="ECO:0000259" key="13">
    <source>
        <dbReference type="Pfam" id="PF00999"/>
    </source>
</evidence>
<comment type="similarity">
    <text evidence="2">Belongs to the monovalent cation:proton antiporter 1 (CPA1) transporter (TC 2.A.36) family.</text>
</comment>
<feature type="transmembrane region" description="Helical" evidence="12">
    <location>
        <begin position="130"/>
        <end position="150"/>
    </location>
</feature>
<dbReference type="InterPro" id="IPR006153">
    <property type="entry name" value="Cation/H_exchanger_TM"/>
</dbReference>
<organism evidence="14 15">
    <name type="scientific">Deinococcus psychrotolerans</name>
    <dbReference type="NCBI Taxonomy" id="2489213"/>
    <lineage>
        <taxon>Bacteria</taxon>
        <taxon>Thermotogati</taxon>
        <taxon>Deinococcota</taxon>
        <taxon>Deinococci</taxon>
        <taxon>Deinococcales</taxon>
        <taxon>Deinococcaceae</taxon>
        <taxon>Deinococcus</taxon>
    </lineage>
</organism>
<dbReference type="GO" id="GO:0051453">
    <property type="term" value="P:regulation of intracellular pH"/>
    <property type="evidence" value="ECO:0007669"/>
    <property type="project" value="TreeGrafter"/>
</dbReference>
<evidence type="ECO:0000256" key="2">
    <source>
        <dbReference type="ARBA" id="ARBA00007367"/>
    </source>
</evidence>
<evidence type="ECO:0000256" key="10">
    <source>
        <dbReference type="ARBA" id="ARBA00023136"/>
    </source>
</evidence>
<feature type="transmembrane region" description="Helical" evidence="12">
    <location>
        <begin position="31"/>
        <end position="50"/>
    </location>
</feature>
<dbReference type="AlphaFoldDB" id="A0A3G8YGU8"/>
<keyword evidence="11" id="KW-0739">Sodium transport</keyword>
<feature type="transmembrane region" description="Helical" evidence="12">
    <location>
        <begin position="367"/>
        <end position="387"/>
    </location>
</feature>
<dbReference type="KEGG" id="dph:EHF33_16525"/>